<protein>
    <submittedName>
        <fullName evidence="8">Heparan sulfate glucosamine 3-O-sulfotransferase 3A1</fullName>
    </submittedName>
</protein>
<feature type="binding site" evidence="4">
    <location>
        <position position="423"/>
    </location>
    <ligand>
        <name>3'-phosphoadenylyl sulfate</name>
        <dbReference type="ChEBI" id="CHEBI:58339"/>
    </ligand>
</feature>
<dbReference type="InterPro" id="IPR027417">
    <property type="entry name" value="P-loop_NTPase"/>
</dbReference>
<feature type="compositionally biased region" description="Basic and acidic residues" evidence="6">
    <location>
        <begin position="223"/>
        <end position="238"/>
    </location>
</feature>
<dbReference type="PANTHER" id="PTHR10605">
    <property type="entry name" value="HEPARAN SULFATE SULFOTRANSFERASE"/>
    <property type="match status" value="1"/>
</dbReference>
<feature type="disulfide bond" evidence="5">
    <location>
        <begin position="547"/>
        <end position="555"/>
    </location>
</feature>
<comment type="caution">
    <text evidence="8">The sequence shown here is derived from an EMBL/GenBank/DDBJ whole genome shotgun (WGS) entry which is preliminary data.</text>
</comment>
<feature type="region of interest" description="Disordered" evidence="6">
    <location>
        <begin position="182"/>
        <end position="249"/>
    </location>
</feature>
<feature type="active site" description="For sulfotransferase activity" evidence="3">
    <location>
        <position position="340"/>
    </location>
</feature>
<feature type="compositionally biased region" description="Basic and acidic residues" evidence="6">
    <location>
        <begin position="201"/>
        <end position="213"/>
    </location>
</feature>
<gene>
    <name evidence="8" type="ORF">HOLleu_17816</name>
</gene>
<keyword evidence="9" id="KW-1185">Reference proteome</keyword>
<organism evidence="8 9">
    <name type="scientific">Holothuria leucospilota</name>
    <name type="common">Black long sea cucumber</name>
    <name type="synonym">Mertensiothuria leucospilota</name>
    <dbReference type="NCBI Taxonomy" id="206669"/>
    <lineage>
        <taxon>Eukaryota</taxon>
        <taxon>Metazoa</taxon>
        <taxon>Echinodermata</taxon>
        <taxon>Eleutherozoa</taxon>
        <taxon>Echinozoa</taxon>
        <taxon>Holothuroidea</taxon>
        <taxon>Aspidochirotacea</taxon>
        <taxon>Aspidochirotida</taxon>
        <taxon>Holothuriidae</taxon>
        <taxon>Holothuria</taxon>
    </lineage>
</organism>
<dbReference type="InterPro" id="IPR037359">
    <property type="entry name" value="NST/OST"/>
</dbReference>
<evidence type="ECO:0000256" key="4">
    <source>
        <dbReference type="PIRSR" id="PIRSR637359-2"/>
    </source>
</evidence>
<evidence type="ECO:0000313" key="8">
    <source>
        <dbReference type="EMBL" id="KAJ8037081.1"/>
    </source>
</evidence>
<evidence type="ECO:0000256" key="1">
    <source>
        <dbReference type="ARBA" id="ARBA00022679"/>
    </source>
</evidence>
<feature type="compositionally biased region" description="Polar residues" evidence="6">
    <location>
        <begin position="187"/>
        <end position="196"/>
    </location>
</feature>
<evidence type="ECO:0000256" key="5">
    <source>
        <dbReference type="PIRSR" id="PIRSR637359-3"/>
    </source>
</evidence>
<feature type="compositionally biased region" description="Low complexity" evidence="6">
    <location>
        <begin position="240"/>
        <end position="249"/>
    </location>
</feature>
<reference evidence="8" key="1">
    <citation type="submission" date="2021-10" db="EMBL/GenBank/DDBJ databases">
        <title>Tropical sea cucumber genome reveals ecological adaptation and Cuvierian tubules defense mechanism.</title>
        <authorList>
            <person name="Chen T."/>
        </authorList>
    </citation>
    <scope>NUCLEOTIDE SEQUENCE</scope>
    <source>
        <strain evidence="8">Nanhai2018</strain>
        <tissue evidence="8">Muscle</tissue>
    </source>
</reference>
<dbReference type="OrthoDB" id="10062788at2759"/>
<keyword evidence="5" id="KW-1015">Disulfide bond</keyword>
<name>A0A9Q1H9C1_HOLLE</name>
<dbReference type="EMBL" id="JAIZAY010000008">
    <property type="protein sequence ID" value="KAJ8037081.1"/>
    <property type="molecule type" value="Genomic_DNA"/>
</dbReference>
<evidence type="ECO:0000256" key="3">
    <source>
        <dbReference type="PIRSR" id="PIRSR637359-1"/>
    </source>
</evidence>
<dbReference type="Pfam" id="PF00685">
    <property type="entry name" value="Sulfotransfer_1"/>
    <property type="match status" value="1"/>
</dbReference>
<dbReference type="SUPFAM" id="SSF52540">
    <property type="entry name" value="P-loop containing nucleoside triphosphate hydrolases"/>
    <property type="match status" value="1"/>
</dbReference>
<feature type="domain" description="Sulfotransferase" evidence="7">
    <location>
        <begin position="331"/>
        <end position="547"/>
    </location>
</feature>
<sequence length="602" mass="68904">MVLRLTRRNLLMLLLALSVIGLVVYSKIGARVNIIRGTTFTSRLAKIGQSVNNGNIKQNNKISERKGSYTRERDGFDDADVAGVIRLPHDSAQDPGESDGNGGVDESAVQDSGSDDGKGKTVIVIGNKVRVGKKLEDVIAEEGFIEGLNLPQENRIKELGEGGGREEEEKKEGNSETVFLDGEEISKPQNDSQKNPQVVVIKERTGMKTDKEKHKSRIIKISWNRDRENGSPEKKDQKNVTSSSVVSLSASTDDRKAYTHYFFENPQDLKGRKLYTRCLSKMSPEERNRVHEWEEKYRQRESLTKGHMNIGRKWIALSEYMKGLRREQRLPQVINIGAKKSGTTAFGWFIAMHPQISHSFGNEVHFFDKTYEKGLEYYRSRMNFAKPNQLVFEKTPRYLVTDSAPGHAKKDLPSNVKFIICIRDPLKRALSDFRHDSTLGIRRAYKLNPAIVKNRTAISEGKRFCSRAFDKDGNVNASFDSVRTSSYVKHFKNWLSHFPRDKFLIVDHQRLVDDAYHELHRVEQFLELEPYFNPSMFYFDKRRRGTCVKGRPMPCPPRSSPGILPAGQLDPEQERKLRDYFRPLNQEFVKLVGANNFTWVDL</sequence>
<keyword evidence="2" id="KW-0325">Glycoprotein</keyword>
<accession>A0A9Q1H9C1</accession>
<feature type="region of interest" description="Disordered" evidence="6">
    <location>
        <begin position="88"/>
        <end position="120"/>
    </location>
</feature>
<dbReference type="Proteomes" id="UP001152320">
    <property type="component" value="Chromosome 8"/>
</dbReference>
<dbReference type="PANTHER" id="PTHR10605:SF72">
    <property type="entry name" value="HEPARAN SULFATE 3-O SULFOTRANSFERASE-B, ISOFORM A"/>
    <property type="match status" value="1"/>
</dbReference>
<feature type="binding site" evidence="4">
    <location>
        <position position="431"/>
    </location>
    <ligand>
        <name>3'-phosphoadenylyl sulfate</name>
        <dbReference type="ChEBI" id="CHEBI:58339"/>
    </ligand>
</feature>
<dbReference type="Gene3D" id="3.40.50.300">
    <property type="entry name" value="P-loop containing nucleotide triphosphate hydrolases"/>
    <property type="match status" value="1"/>
</dbReference>
<keyword evidence="1" id="KW-0808">Transferase</keyword>
<dbReference type="GO" id="GO:0008467">
    <property type="term" value="F:[heparan sulfate]-glucosamine 3-sulfotransferase activity"/>
    <property type="evidence" value="ECO:0007669"/>
    <property type="project" value="TreeGrafter"/>
</dbReference>
<evidence type="ECO:0000313" key="9">
    <source>
        <dbReference type="Proteomes" id="UP001152320"/>
    </source>
</evidence>
<evidence type="ECO:0000259" key="7">
    <source>
        <dbReference type="Pfam" id="PF00685"/>
    </source>
</evidence>
<evidence type="ECO:0000256" key="6">
    <source>
        <dbReference type="SAM" id="MobiDB-lite"/>
    </source>
</evidence>
<proteinExistence type="predicted"/>
<evidence type="ECO:0000256" key="2">
    <source>
        <dbReference type="ARBA" id="ARBA00023180"/>
    </source>
</evidence>
<dbReference type="AlphaFoldDB" id="A0A9Q1H9C1"/>
<dbReference type="InterPro" id="IPR000863">
    <property type="entry name" value="Sulfotransferase_dom"/>
</dbReference>